<dbReference type="GO" id="GO:0016853">
    <property type="term" value="F:isomerase activity"/>
    <property type="evidence" value="ECO:0007669"/>
    <property type="project" value="UniProtKB-KW"/>
</dbReference>
<evidence type="ECO:0000256" key="2">
    <source>
        <dbReference type="PIRNR" id="PIRNR006241"/>
    </source>
</evidence>
<evidence type="ECO:0000256" key="1">
    <source>
        <dbReference type="ARBA" id="ARBA00023235"/>
    </source>
</evidence>
<proteinExistence type="inferred from homology"/>
<dbReference type="SUPFAM" id="SSF51658">
    <property type="entry name" value="Xylose isomerase-like"/>
    <property type="match status" value="1"/>
</dbReference>
<dbReference type="Pfam" id="PF01261">
    <property type="entry name" value="AP_endonuc_2"/>
    <property type="match status" value="1"/>
</dbReference>
<comment type="similarity">
    <text evidence="2">Belongs to the hyi family.</text>
</comment>
<name>A0ABP7E0R5_9SPHN</name>
<keyword evidence="1 2" id="KW-0413">Isomerase</keyword>
<dbReference type="InterPro" id="IPR013022">
    <property type="entry name" value="Xyl_isomerase-like_TIM-brl"/>
</dbReference>
<dbReference type="InterPro" id="IPR036237">
    <property type="entry name" value="Xyl_isomerase-like_sf"/>
</dbReference>
<gene>
    <name evidence="4" type="primary">hyi</name>
    <name evidence="4" type="ORF">GCM10022268_20920</name>
</gene>
<dbReference type="PANTHER" id="PTHR43489">
    <property type="entry name" value="ISOMERASE"/>
    <property type="match status" value="1"/>
</dbReference>
<protein>
    <submittedName>
        <fullName evidence="4">Hydroxypyruvate isomerase</fullName>
    </submittedName>
</protein>
<dbReference type="Proteomes" id="UP001500523">
    <property type="component" value="Unassembled WGS sequence"/>
</dbReference>
<evidence type="ECO:0000259" key="3">
    <source>
        <dbReference type="Pfam" id="PF01261"/>
    </source>
</evidence>
<dbReference type="Gene3D" id="3.20.20.150">
    <property type="entry name" value="Divalent-metal-dependent TIM barrel enzymes"/>
    <property type="match status" value="1"/>
</dbReference>
<dbReference type="InterPro" id="IPR050417">
    <property type="entry name" value="Sugar_Epim/Isomerase"/>
</dbReference>
<keyword evidence="5" id="KW-1185">Reference proteome</keyword>
<dbReference type="InterPro" id="IPR026040">
    <property type="entry name" value="HyI-like"/>
</dbReference>
<feature type="domain" description="Xylose isomerase-like TIM barrel" evidence="3">
    <location>
        <begin position="56"/>
        <end position="289"/>
    </location>
</feature>
<dbReference type="InterPro" id="IPR006311">
    <property type="entry name" value="TAT_signal"/>
</dbReference>
<evidence type="ECO:0000313" key="5">
    <source>
        <dbReference type="Proteomes" id="UP001500523"/>
    </source>
</evidence>
<accession>A0ABP7E0R5</accession>
<sequence>MTDVSRRTLIAAGAAASLLPAGIAAQRRGSNAARFSLGYAPHEGSFASRGGRVEQIAYAADQGFTAWEDNEAATRSVADQTAMAKALADRGMTMGVFVASMPQWAKSRPLLGAGDGADREGFLADIRASIDVAKRLNATRMTVVTGFMDPKVPVDIQTARVIDVMRRAGEIVAPHGIAMVMEPLNTRTNHPGVYMQTVAQGYAVARGANSPAVKVLADLYHEQIQSGNLIPTLATCWNEIGYIQFGDNPGRKEPTTGEINYRSIVRWLRAKRYAGVIGMEHGNSVPGRPGEDRLIAAYREIDAA</sequence>
<dbReference type="EMBL" id="BAABBF010000004">
    <property type="protein sequence ID" value="GAA3711780.1"/>
    <property type="molecule type" value="Genomic_DNA"/>
</dbReference>
<evidence type="ECO:0000313" key="4">
    <source>
        <dbReference type="EMBL" id="GAA3711780.1"/>
    </source>
</evidence>
<dbReference type="PROSITE" id="PS51318">
    <property type="entry name" value="TAT"/>
    <property type="match status" value="1"/>
</dbReference>
<comment type="caution">
    <text evidence="4">The sequence shown here is derived from an EMBL/GenBank/DDBJ whole genome shotgun (WGS) entry which is preliminary data.</text>
</comment>
<dbReference type="PIRSF" id="PIRSF006241">
    <property type="entry name" value="HyI"/>
    <property type="match status" value="1"/>
</dbReference>
<organism evidence="4 5">
    <name type="scientific">Sphingomonas cynarae</name>
    <dbReference type="NCBI Taxonomy" id="930197"/>
    <lineage>
        <taxon>Bacteria</taxon>
        <taxon>Pseudomonadati</taxon>
        <taxon>Pseudomonadota</taxon>
        <taxon>Alphaproteobacteria</taxon>
        <taxon>Sphingomonadales</taxon>
        <taxon>Sphingomonadaceae</taxon>
        <taxon>Sphingomonas</taxon>
    </lineage>
</organism>
<reference evidence="5" key="1">
    <citation type="journal article" date="2019" name="Int. J. Syst. Evol. Microbiol.">
        <title>The Global Catalogue of Microorganisms (GCM) 10K type strain sequencing project: providing services to taxonomists for standard genome sequencing and annotation.</title>
        <authorList>
            <consortium name="The Broad Institute Genomics Platform"/>
            <consortium name="The Broad Institute Genome Sequencing Center for Infectious Disease"/>
            <person name="Wu L."/>
            <person name="Ma J."/>
        </authorList>
    </citation>
    <scope>NUCLEOTIDE SEQUENCE [LARGE SCALE GENOMIC DNA]</scope>
    <source>
        <strain evidence="5">JCM 17498</strain>
    </source>
</reference>